<name>A0A3D8LIK7_9BACT</name>
<dbReference type="Gene3D" id="3.90.550.10">
    <property type="entry name" value="Spore Coat Polysaccharide Biosynthesis Protein SpsA, Chain A"/>
    <property type="match status" value="1"/>
</dbReference>
<dbReference type="SUPFAM" id="SSF53448">
    <property type="entry name" value="Nucleotide-diphospho-sugar transferases"/>
    <property type="match status" value="1"/>
</dbReference>
<evidence type="ECO:0000259" key="1">
    <source>
        <dbReference type="Pfam" id="PF00535"/>
    </source>
</evidence>
<feature type="domain" description="Glycosyltransferase 2-like" evidence="1">
    <location>
        <begin position="13"/>
        <end position="134"/>
    </location>
</feature>
<protein>
    <submittedName>
        <fullName evidence="2">Glycosyltransferase</fullName>
    </submittedName>
</protein>
<dbReference type="Pfam" id="PF00535">
    <property type="entry name" value="Glycos_transf_2"/>
    <property type="match status" value="1"/>
</dbReference>
<organism evidence="2 3">
    <name type="scientific">Pontibacter diazotrophicus</name>
    <dbReference type="NCBI Taxonomy" id="1400979"/>
    <lineage>
        <taxon>Bacteria</taxon>
        <taxon>Pseudomonadati</taxon>
        <taxon>Bacteroidota</taxon>
        <taxon>Cytophagia</taxon>
        <taxon>Cytophagales</taxon>
        <taxon>Hymenobacteraceae</taxon>
        <taxon>Pontibacter</taxon>
    </lineage>
</organism>
<dbReference type="InterPro" id="IPR029044">
    <property type="entry name" value="Nucleotide-diphossugar_trans"/>
</dbReference>
<dbReference type="GO" id="GO:0016758">
    <property type="term" value="F:hexosyltransferase activity"/>
    <property type="evidence" value="ECO:0007669"/>
    <property type="project" value="UniProtKB-ARBA"/>
</dbReference>
<reference evidence="3" key="1">
    <citation type="submission" date="2018-08" db="EMBL/GenBank/DDBJ databases">
        <authorList>
            <person name="Liu Z.-W."/>
            <person name="Du Z.-J."/>
        </authorList>
    </citation>
    <scope>NUCLEOTIDE SEQUENCE [LARGE SCALE GENOMIC DNA]</scope>
    <source>
        <strain evidence="3">H4X</strain>
    </source>
</reference>
<dbReference type="PANTHER" id="PTHR22916:SF3">
    <property type="entry name" value="UDP-GLCNAC:BETAGAL BETA-1,3-N-ACETYLGLUCOSAMINYLTRANSFERASE-LIKE PROTEIN 1"/>
    <property type="match status" value="1"/>
</dbReference>
<sequence length="295" mass="33517">MLSSSHIDSPLVSVIIPCYNHGAYLQEAFESVWSQAYPSIEIIVVDDGSTDNTREVAASTKGVKYIYQKNQGLSAARNTGVRHSEGELLVFLDADDWLLPDAINLNVHYLLQNEQLAFVSGGHDKVFVDEGIVKEEVYEVPSEHYFHLLQGNYIGMHATVMYRRWVFEEFAYDTSLKACEDYDLYLRITRKYPVLHHTGKIAAYRLHTANMSGNIPFMLATALQVLDRQQKNIQSAVEQEALDRGHAVWKNYYCDELYRKLISKKATATPGTLSMLVKHKPVLGLKYMLKSLLHA</sequence>
<gene>
    <name evidence="2" type="ORF">DXT99_02705</name>
</gene>
<comment type="caution">
    <text evidence="2">The sequence shown here is derived from an EMBL/GenBank/DDBJ whole genome shotgun (WGS) entry which is preliminary data.</text>
</comment>
<dbReference type="AlphaFoldDB" id="A0A3D8LIK7"/>
<evidence type="ECO:0000313" key="3">
    <source>
        <dbReference type="Proteomes" id="UP000256708"/>
    </source>
</evidence>
<accession>A0A3D8LIK7</accession>
<keyword evidence="3" id="KW-1185">Reference proteome</keyword>
<dbReference type="InterPro" id="IPR001173">
    <property type="entry name" value="Glyco_trans_2-like"/>
</dbReference>
<dbReference type="OrthoDB" id="6307329at2"/>
<dbReference type="EMBL" id="QRGR01000003">
    <property type="protein sequence ID" value="RDV16712.1"/>
    <property type="molecule type" value="Genomic_DNA"/>
</dbReference>
<evidence type="ECO:0000313" key="2">
    <source>
        <dbReference type="EMBL" id="RDV16712.1"/>
    </source>
</evidence>
<dbReference type="Proteomes" id="UP000256708">
    <property type="component" value="Unassembled WGS sequence"/>
</dbReference>
<dbReference type="RefSeq" id="WP_115563986.1">
    <property type="nucleotide sequence ID" value="NZ_QRGR01000003.1"/>
</dbReference>
<proteinExistence type="predicted"/>
<dbReference type="PANTHER" id="PTHR22916">
    <property type="entry name" value="GLYCOSYLTRANSFERASE"/>
    <property type="match status" value="1"/>
</dbReference>
<keyword evidence="2" id="KW-0808">Transferase</keyword>